<dbReference type="Proteomes" id="UP000789366">
    <property type="component" value="Unassembled WGS sequence"/>
</dbReference>
<evidence type="ECO:0000313" key="2">
    <source>
        <dbReference type="Proteomes" id="UP000789366"/>
    </source>
</evidence>
<keyword evidence="2" id="KW-1185">Reference proteome</keyword>
<organism evidence="1 2">
    <name type="scientific">Cetraspora pellucida</name>
    <dbReference type="NCBI Taxonomy" id="1433469"/>
    <lineage>
        <taxon>Eukaryota</taxon>
        <taxon>Fungi</taxon>
        <taxon>Fungi incertae sedis</taxon>
        <taxon>Mucoromycota</taxon>
        <taxon>Glomeromycotina</taxon>
        <taxon>Glomeromycetes</taxon>
        <taxon>Diversisporales</taxon>
        <taxon>Gigasporaceae</taxon>
        <taxon>Cetraspora</taxon>
    </lineage>
</organism>
<sequence length="74" mass="8534">MPSDELKRIFLDQNVIYEIVKITVEQNKKIVRFTSLANFNNECINILKEKEGGFDNEIIIKAGNDIDDLFSLNT</sequence>
<accession>A0ACA9KQT8</accession>
<dbReference type="EMBL" id="CAJVPW010001492">
    <property type="protein sequence ID" value="CAG8485318.1"/>
    <property type="molecule type" value="Genomic_DNA"/>
</dbReference>
<comment type="caution">
    <text evidence="1">The sequence shown here is derived from an EMBL/GenBank/DDBJ whole genome shotgun (WGS) entry which is preliminary data.</text>
</comment>
<protein>
    <submittedName>
        <fullName evidence="1">8299_t:CDS:1</fullName>
    </submittedName>
</protein>
<reference evidence="1" key="1">
    <citation type="submission" date="2021-06" db="EMBL/GenBank/DDBJ databases">
        <authorList>
            <person name="Kallberg Y."/>
            <person name="Tangrot J."/>
            <person name="Rosling A."/>
        </authorList>
    </citation>
    <scope>NUCLEOTIDE SEQUENCE</scope>
    <source>
        <strain evidence="1">28 12/20/2015</strain>
    </source>
</reference>
<gene>
    <name evidence="1" type="ORF">SPELUC_LOCUS2311</name>
</gene>
<evidence type="ECO:0000313" key="1">
    <source>
        <dbReference type="EMBL" id="CAG8485318.1"/>
    </source>
</evidence>
<proteinExistence type="predicted"/>
<name>A0ACA9KQT8_9GLOM</name>